<reference evidence="1 2" key="1">
    <citation type="submission" date="2019-07" db="EMBL/GenBank/DDBJ databases">
        <authorList>
            <person name="Kim J.K."/>
            <person name="Cheong H.-M."/>
            <person name="Choi Y."/>
            <person name="Hwang K.J."/>
            <person name="Lee S."/>
            <person name="Choi C."/>
        </authorList>
    </citation>
    <scope>NUCLEOTIDE SEQUENCE [LARGE SCALE GENOMIC DNA]</scope>
    <source>
        <strain evidence="1 2">KS 22</strain>
    </source>
</reference>
<dbReference type="KEGG" id="cchl:FPL14_00395"/>
<organism evidence="1 2">
    <name type="scientific">Cohnella cholangitidis</name>
    <dbReference type="NCBI Taxonomy" id="2598458"/>
    <lineage>
        <taxon>Bacteria</taxon>
        <taxon>Bacillati</taxon>
        <taxon>Bacillota</taxon>
        <taxon>Bacilli</taxon>
        <taxon>Bacillales</taxon>
        <taxon>Paenibacillaceae</taxon>
        <taxon>Cohnella</taxon>
    </lineage>
</organism>
<dbReference type="RefSeq" id="WP_182301167.1">
    <property type="nucleotide sequence ID" value="NZ_CP041969.1"/>
</dbReference>
<keyword evidence="2" id="KW-1185">Reference proteome</keyword>
<accession>A0A7G5BSA1</accession>
<sequence>MIKRMIYRAEWRQGMETDGLQALGKGDQAKMLVEQGALMTAAAFSWRNNVFLYYECVDRQVAADEIAGAAVAYLKEWPGQSEPRKWIPMVDVFHFNEPASYEHWMRKTPVEKRVGRVAHLKPERISSYVYFHYQLQEERAFSGDKYEIIAMHENLLFGYQEFPNVIEEPVVPGRLSTNGTPDNWNDSRMDLHFQPWEDDGYLYFKPIEQLFAYDIGDLREQTEECR</sequence>
<gene>
    <name evidence="1" type="ORF">FPL14_00395</name>
</gene>
<name>A0A7G5BSA1_9BACL</name>
<evidence type="ECO:0000313" key="1">
    <source>
        <dbReference type="EMBL" id="QMV39835.1"/>
    </source>
</evidence>
<protein>
    <submittedName>
        <fullName evidence="1">Uncharacterized protein</fullName>
    </submittedName>
</protein>
<dbReference type="Proteomes" id="UP000515679">
    <property type="component" value="Chromosome"/>
</dbReference>
<evidence type="ECO:0000313" key="2">
    <source>
        <dbReference type="Proteomes" id="UP000515679"/>
    </source>
</evidence>
<proteinExistence type="predicted"/>
<dbReference type="EMBL" id="CP041969">
    <property type="protein sequence ID" value="QMV39835.1"/>
    <property type="molecule type" value="Genomic_DNA"/>
</dbReference>
<dbReference type="AlphaFoldDB" id="A0A7G5BSA1"/>